<reference evidence="1 2" key="2">
    <citation type="submission" date="2008-10" db="EMBL/GenBank/DDBJ databases">
        <authorList>
            <person name="Fulton L."/>
            <person name="Clifton S."/>
            <person name="Fulton B."/>
            <person name="Xu J."/>
            <person name="Minx P."/>
            <person name="Pepin K.H."/>
            <person name="Johnson M."/>
            <person name="Bhonagiri V."/>
            <person name="Nash W.E."/>
            <person name="Mardis E.R."/>
            <person name="Wilson R.K."/>
        </authorList>
    </citation>
    <scope>NUCLEOTIDE SEQUENCE [LARGE SCALE GENOMIC DNA]</scope>
    <source>
        <strain evidence="1 2">ATCC 29098</strain>
    </source>
</reference>
<dbReference type="HOGENOM" id="CLU_2763681_0_0_7"/>
<dbReference type="EMBL" id="ABXU01000080">
    <property type="protein sequence ID" value="EEB32355.1"/>
    <property type="molecule type" value="Genomic_DNA"/>
</dbReference>
<evidence type="ECO:0000313" key="1">
    <source>
        <dbReference type="EMBL" id="EEB32355.1"/>
    </source>
</evidence>
<dbReference type="AlphaFoldDB" id="B6WXC7"/>
<gene>
    <name evidence="1" type="ORF">DESPIG_02753</name>
</gene>
<feature type="non-terminal residue" evidence="1">
    <location>
        <position position="1"/>
    </location>
</feature>
<organism evidence="1 2">
    <name type="scientific">Desulfovibrio piger ATCC 29098</name>
    <dbReference type="NCBI Taxonomy" id="411464"/>
    <lineage>
        <taxon>Bacteria</taxon>
        <taxon>Pseudomonadati</taxon>
        <taxon>Thermodesulfobacteriota</taxon>
        <taxon>Desulfovibrionia</taxon>
        <taxon>Desulfovibrionales</taxon>
        <taxon>Desulfovibrionaceae</taxon>
        <taxon>Desulfovibrio</taxon>
    </lineage>
</organism>
<accession>B6WXC7</accession>
<evidence type="ECO:0000313" key="2">
    <source>
        <dbReference type="Proteomes" id="UP000003676"/>
    </source>
</evidence>
<dbReference type="Proteomes" id="UP000003676">
    <property type="component" value="Unassembled WGS sequence"/>
</dbReference>
<name>B6WXC7_9BACT</name>
<dbReference type="eggNOG" id="COG0210">
    <property type="taxonomic scope" value="Bacteria"/>
</dbReference>
<comment type="caution">
    <text evidence="1">The sequence shown here is derived from an EMBL/GenBank/DDBJ whole genome shotgun (WGS) entry which is preliminary data.</text>
</comment>
<reference evidence="1 2" key="1">
    <citation type="submission" date="2008-10" db="EMBL/GenBank/DDBJ databases">
        <title>Draft genome sequence of Desulvovibrio piger (ATCC 29098).</title>
        <authorList>
            <person name="Sudarsanam P."/>
            <person name="Ley R."/>
            <person name="Guruge J."/>
            <person name="Turnbaugh P.J."/>
            <person name="Mahowald M."/>
            <person name="Liep D."/>
            <person name="Gordon J."/>
        </authorList>
    </citation>
    <scope>NUCLEOTIDE SEQUENCE [LARGE SCALE GENOMIC DNA]</scope>
    <source>
        <strain evidence="1 2">ATCC 29098</strain>
    </source>
</reference>
<proteinExistence type="predicted"/>
<protein>
    <submittedName>
        <fullName evidence="1">Uncharacterized protein</fullName>
    </submittedName>
</protein>
<sequence length="70" mass="7055">ASAAPAGEAAGGSVLAAAGAVAAGKRPCFCRHKIFGRGKILGLMPPNKVQVSFAGFGIKVILADYLQLED</sequence>
<dbReference type="RefSeq" id="WP_006008634.1">
    <property type="nucleotide sequence ID" value="NZ_DS996360.1"/>
</dbReference>